<evidence type="ECO:0000256" key="2">
    <source>
        <dbReference type="ARBA" id="ARBA00022676"/>
    </source>
</evidence>
<comment type="caution">
    <text evidence="7">The sequence shown here is derived from an EMBL/GenBank/DDBJ whole genome shotgun (WGS) entry which is preliminary data.</text>
</comment>
<evidence type="ECO:0000313" key="8">
    <source>
        <dbReference type="Proteomes" id="UP000737018"/>
    </source>
</evidence>
<dbReference type="InterPro" id="IPR044610">
    <property type="entry name" value="GLCAT14A/B/C"/>
</dbReference>
<gene>
    <name evidence="7" type="ORF">CMV_011054</name>
</gene>
<sequence length="153" mass="16779">MATRVGLTLPLRSKSLSLSLFLVGGFDPSPPSIAYLISGSAGDSGRILRLLLANYHPKNQYLLHLDLTAPQSERDGLALSIQSIPIFKAAQNINVVGKADFTYPKGSSSISFMLRGASVWLIILLYLLHIFFPVVLMFKFFDSGFDVVARFIS</sequence>
<evidence type="ECO:0000256" key="4">
    <source>
        <dbReference type="ARBA" id="ARBA00023136"/>
    </source>
</evidence>
<dbReference type="OrthoDB" id="1937378at2759"/>
<organism evidence="7 8">
    <name type="scientific">Castanea mollissima</name>
    <name type="common">Chinese chestnut</name>
    <dbReference type="NCBI Taxonomy" id="60419"/>
    <lineage>
        <taxon>Eukaryota</taxon>
        <taxon>Viridiplantae</taxon>
        <taxon>Streptophyta</taxon>
        <taxon>Embryophyta</taxon>
        <taxon>Tracheophyta</taxon>
        <taxon>Spermatophyta</taxon>
        <taxon>Magnoliopsida</taxon>
        <taxon>eudicotyledons</taxon>
        <taxon>Gunneridae</taxon>
        <taxon>Pentapetalae</taxon>
        <taxon>rosids</taxon>
        <taxon>fabids</taxon>
        <taxon>Fagales</taxon>
        <taxon>Fagaceae</taxon>
        <taxon>Castanea</taxon>
    </lineage>
</organism>
<name>A0A8J4VPH2_9ROSI</name>
<evidence type="ECO:0000256" key="3">
    <source>
        <dbReference type="ARBA" id="ARBA00022679"/>
    </source>
</evidence>
<dbReference type="AlphaFoldDB" id="A0A8J4VPH2"/>
<dbReference type="GO" id="GO:0015020">
    <property type="term" value="F:glucuronosyltransferase activity"/>
    <property type="evidence" value="ECO:0007669"/>
    <property type="project" value="InterPro"/>
</dbReference>
<keyword evidence="3" id="KW-0808">Transferase</keyword>
<keyword evidence="8" id="KW-1185">Reference proteome</keyword>
<dbReference type="Proteomes" id="UP000737018">
    <property type="component" value="Unassembled WGS sequence"/>
</dbReference>
<comment type="subcellular location">
    <subcellularLocation>
        <location evidence="1">Membrane</location>
        <topology evidence="1">Single-pass type II membrane protein</topology>
    </subcellularLocation>
</comment>
<protein>
    <submittedName>
        <fullName evidence="7">Uncharacterized protein</fullName>
    </submittedName>
</protein>
<dbReference type="PANTHER" id="PTHR45719">
    <property type="entry name" value="GLYCOSYLTRANSFERASE"/>
    <property type="match status" value="1"/>
</dbReference>
<dbReference type="Pfam" id="PF02485">
    <property type="entry name" value="Branch"/>
    <property type="match status" value="1"/>
</dbReference>
<keyword evidence="6" id="KW-1133">Transmembrane helix</keyword>
<keyword evidence="5" id="KW-0325">Glycoprotein</keyword>
<evidence type="ECO:0000256" key="6">
    <source>
        <dbReference type="SAM" id="Phobius"/>
    </source>
</evidence>
<keyword evidence="2" id="KW-0328">Glycosyltransferase</keyword>
<keyword evidence="4 6" id="KW-0472">Membrane</keyword>
<evidence type="ECO:0000256" key="5">
    <source>
        <dbReference type="ARBA" id="ARBA00023180"/>
    </source>
</evidence>
<keyword evidence="6" id="KW-0812">Transmembrane</keyword>
<accession>A0A8J4VPH2</accession>
<feature type="transmembrane region" description="Helical" evidence="6">
    <location>
        <begin position="117"/>
        <end position="141"/>
    </location>
</feature>
<evidence type="ECO:0000256" key="1">
    <source>
        <dbReference type="ARBA" id="ARBA00004606"/>
    </source>
</evidence>
<dbReference type="PANTHER" id="PTHR45719:SF10">
    <property type="entry name" value="CORE-2_I-BRANCHING BETA-1,6-N-ACETYLGLUCOSAMINYLTRANSFERASE FAMILY PROTEIN"/>
    <property type="match status" value="1"/>
</dbReference>
<dbReference type="EMBL" id="JRKL02001328">
    <property type="protein sequence ID" value="KAF3964677.1"/>
    <property type="molecule type" value="Genomic_DNA"/>
</dbReference>
<proteinExistence type="predicted"/>
<dbReference type="InterPro" id="IPR003406">
    <property type="entry name" value="Glyco_trans_14"/>
</dbReference>
<reference evidence="7" key="1">
    <citation type="submission" date="2020-03" db="EMBL/GenBank/DDBJ databases">
        <title>Castanea mollissima Vanexum genome sequencing.</title>
        <authorList>
            <person name="Staton M."/>
        </authorList>
    </citation>
    <scope>NUCLEOTIDE SEQUENCE</scope>
    <source>
        <tissue evidence="7">Leaf</tissue>
    </source>
</reference>
<evidence type="ECO:0000313" key="7">
    <source>
        <dbReference type="EMBL" id="KAF3964677.1"/>
    </source>
</evidence>
<dbReference type="GO" id="GO:0016020">
    <property type="term" value="C:membrane"/>
    <property type="evidence" value="ECO:0007669"/>
    <property type="project" value="UniProtKB-SubCell"/>
</dbReference>